<dbReference type="EMBL" id="UZAI01020763">
    <property type="protein sequence ID" value="VDP53080.1"/>
    <property type="molecule type" value="Genomic_DNA"/>
</dbReference>
<proteinExistence type="predicted"/>
<dbReference type="AlphaFoldDB" id="A0A3P8EDX7"/>
<organism evidence="1 2">
    <name type="scientific">Schistosoma margrebowiei</name>
    <dbReference type="NCBI Taxonomy" id="48269"/>
    <lineage>
        <taxon>Eukaryota</taxon>
        <taxon>Metazoa</taxon>
        <taxon>Spiralia</taxon>
        <taxon>Lophotrochozoa</taxon>
        <taxon>Platyhelminthes</taxon>
        <taxon>Trematoda</taxon>
        <taxon>Digenea</taxon>
        <taxon>Strigeidida</taxon>
        <taxon>Schistosomatoidea</taxon>
        <taxon>Schistosomatidae</taxon>
        <taxon>Schistosoma</taxon>
    </lineage>
</organism>
<keyword evidence="2" id="KW-1185">Reference proteome</keyword>
<dbReference type="Proteomes" id="UP000277204">
    <property type="component" value="Unassembled WGS sequence"/>
</dbReference>
<evidence type="ECO:0000313" key="2">
    <source>
        <dbReference type="Proteomes" id="UP000277204"/>
    </source>
</evidence>
<name>A0A3P8EDX7_9TREM</name>
<sequence>MLKKHTKTKTILSGENQTQLIVITLFLSDYFC</sequence>
<accession>A0A3P8EDX7</accession>
<protein>
    <submittedName>
        <fullName evidence="1">Uncharacterized protein</fullName>
    </submittedName>
</protein>
<reference evidence="1 2" key="1">
    <citation type="submission" date="2018-11" db="EMBL/GenBank/DDBJ databases">
        <authorList>
            <consortium name="Pathogen Informatics"/>
        </authorList>
    </citation>
    <scope>NUCLEOTIDE SEQUENCE [LARGE SCALE GENOMIC DNA]</scope>
    <source>
        <strain evidence="1 2">Zambia</strain>
    </source>
</reference>
<evidence type="ECO:0000313" key="1">
    <source>
        <dbReference type="EMBL" id="VDP53080.1"/>
    </source>
</evidence>
<gene>
    <name evidence="1" type="ORF">SMRZ_LOCUS24873</name>
</gene>